<evidence type="ECO:0000313" key="3">
    <source>
        <dbReference type="Proteomes" id="UP000078561"/>
    </source>
</evidence>
<protein>
    <submittedName>
        <fullName evidence="2">Uncharacterized protein</fullName>
    </submittedName>
</protein>
<dbReference type="InParanoid" id="A0A163TCY6"/>
<organism evidence="2">
    <name type="scientific">Absidia glauca</name>
    <name type="common">Pin mould</name>
    <dbReference type="NCBI Taxonomy" id="4829"/>
    <lineage>
        <taxon>Eukaryota</taxon>
        <taxon>Fungi</taxon>
        <taxon>Fungi incertae sedis</taxon>
        <taxon>Mucoromycota</taxon>
        <taxon>Mucoromycotina</taxon>
        <taxon>Mucoromycetes</taxon>
        <taxon>Mucorales</taxon>
        <taxon>Cunninghamellaceae</taxon>
        <taxon>Absidia</taxon>
    </lineage>
</organism>
<dbReference type="OrthoDB" id="2244892at2759"/>
<dbReference type="EMBL" id="LT554210">
    <property type="protein sequence ID" value="SAM03622.1"/>
    <property type="molecule type" value="Genomic_DNA"/>
</dbReference>
<evidence type="ECO:0000256" key="1">
    <source>
        <dbReference type="SAM" id="MobiDB-lite"/>
    </source>
</evidence>
<feature type="compositionally biased region" description="Basic residues" evidence="1">
    <location>
        <begin position="918"/>
        <end position="930"/>
    </location>
</feature>
<sequence>MDLSSLLNQGDSGLSIDDLYSLQRCDNNEKLNKLNGVVFDYPSNSTDTYRFFDAFIQLVLSIQDDGDEFGTQYANTLIIGALRTCINGLLQQEGFHWLVSYPSHLSDRTWNLLESRSDTTFLNYLYGLALGLNKQDSIPFDTWVQSLLYFLRAKVPALTCHMWLNFAYLDDRHRLSRQRQPSAQTAFLVAMEAEYSNTLYDLLLTMTGPDNLSLLSKLESGLGGTLLRDPYTYADIMLAMGSLEHSIRTCRTNYPLLAHESSRYITDQISAGLDRKPQKLMEEGRTKRDYMVGRYPTLVTKDLLGDQPLDPDSRSRLFEQAKKRWIQATGVLRPDDFDQFLQQLVVTLYPSKKRCILDSVLVDWAARDPFGRHMQLIVDTIMRLINSFNYNKKWAPYTPWIEAFDLTGNGRTTPAGYNIKTGAEINLSKFSTKHNAAIVKGLGNILQQMTLRATSTTAESWIVDCLLVSSPDVIQTYFDYLVHQANQEFQAERLHEHNIMTFASHLHGILARQEIYPIAPFVVPSLLRRASEHTLAWIIQRKTDRVGYVKTDRGSQRYHSGQSVVIYFDEGTDLSSKHLVTDLLRNKTKNYMNYLLTYLHQRSKLGDPSQQGTQSWFSRHFMEAILTEAATTNGGQQHSVASELYDELLRDHSTFKWVFTVPYVATDAIHMGVQLKKTNLVKNHTFMPIRDTGMATLLHCVTQLGEPQQHRLTQIWMDLWISSAAATGDDDNGNGDRLCVPDLMVLQCIGLYDQAPVIMRQMMERFMKLGIQARTDISINDNGSKDTAAPHTTFNERIMDLLMLSDAPEVDGLLDLYLQLSYTSAATSDADQDEMVQAVVDTLIELAGECDIFFKYPVYLKASGRQPAAPPKHEPTPPLDEFDEYTRMVETGSASKENHSTDEWSDSGGTINTPISAKSRRLRQTLSQKQRKKQASLAKALIVQKMDELQLQNESKKRRRKTNGQDEQQGKKRHKLDPSKPDAVALSTKEENDRNAWYEVLVTLLQRLVNFILVVVSDSDENSLCPMARKALRNKMVRHFLLYEPLATLTRLSDLPTNILNDIQVIIDISIDSIEKDGDTVTPGIIQRILNPL</sequence>
<feature type="region of interest" description="Disordered" evidence="1">
    <location>
        <begin position="891"/>
        <end position="930"/>
    </location>
</feature>
<reference evidence="2" key="1">
    <citation type="submission" date="2016-04" db="EMBL/GenBank/DDBJ databases">
        <authorList>
            <person name="Evans L.H."/>
            <person name="Alamgir A."/>
            <person name="Owens N."/>
            <person name="Weber N.D."/>
            <person name="Virtaneva K."/>
            <person name="Barbian K."/>
            <person name="Babar A."/>
            <person name="Rosenke K."/>
        </authorList>
    </citation>
    <scope>NUCLEOTIDE SEQUENCE [LARGE SCALE GENOMIC DNA]</scope>
    <source>
        <strain evidence="2">CBS 101.48</strain>
    </source>
</reference>
<dbReference type="Proteomes" id="UP000078561">
    <property type="component" value="Unassembled WGS sequence"/>
</dbReference>
<dbReference type="OMA" id="DINWTII"/>
<proteinExistence type="predicted"/>
<keyword evidence="3" id="KW-1185">Reference proteome</keyword>
<evidence type="ECO:0000313" key="2">
    <source>
        <dbReference type="EMBL" id="SAM03622.1"/>
    </source>
</evidence>
<feature type="compositionally biased region" description="Polar residues" evidence="1">
    <location>
        <begin position="907"/>
        <end position="916"/>
    </location>
</feature>
<gene>
    <name evidence="2" type="primary">ABSGL_09464.1 scaffold 11253</name>
</gene>
<dbReference type="AlphaFoldDB" id="A0A163TCY6"/>
<name>A0A163TCY6_ABSGL</name>
<feature type="region of interest" description="Disordered" evidence="1">
    <location>
        <begin position="949"/>
        <end position="988"/>
    </location>
</feature>
<accession>A0A163TCY6</accession>